<dbReference type="EMBL" id="CAFBPQ010000013">
    <property type="protein sequence ID" value="CAB5020313.1"/>
    <property type="molecule type" value="Genomic_DNA"/>
</dbReference>
<evidence type="ECO:0000256" key="5">
    <source>
        <dbReference type="ARBA" id="ARBA00023014"/>
    </source>
</evidence>
<protein>
    <submittedName>
        <fullName evidence="10">Unannotated protein</fullName>
    </submittedName>
</protein>
<dbReference type="Gene3D" id="3.40.228.10">
    <property type="entry name" value="Dimethylsulfoxide Reductase, domain 2"/>
    <property type="match status" value="1"/>
</dbReference>
<dbReference type="GO" id="GO:0016491">
    <property type="term" value="F:oxidoreductase activity"/>
    <property type="evidence" value="ECO:0007669"/>
    <property type="project" value="UniProtKB-KW"/>
</dbReference>
<evidence type="ECO:0000256" key="2">
    <source>
        <dbReference type="ARBA" id="ARBA00022723"/>
    </source>
</evidence>
<evidence type="ECO:0000256" key="4">
    <source>
        <dbReference type="ARBA" id="ARBA00023004"/>
    </source>
</evidence>
<accession>A0A6J7QWU8</accession>
<dbReference type="CDD" id="cd02782">
    <property type="entry name" value="MopB_CT_1"/>
    <property type="match status" value="1"/>
</dbReference>
<evidence type="ECO:0000313" key="9">
    <source>
        <dbReference type="EMBL" id="CAB4978256.1"/>
    </source>
</evidence>
<evidence type="ECO:0000313" key="8">
    <source>
        <dbReference type="EMBL" id="CAB4718687.1"/>
    </source>
</evidence>
<dbReference type="Pfam" id="PF04879">
    <property type="entry name" value="Molybdop_Fe4S4"/>
    <property type="match status" value="1"/>
</dbReference>
<organism evidence="10">
    <name type="scientific">freshwater metagenome</name>
    <dbReference type="NCBI Taxonomy" id="449393"/>
    <lineage>
        <taxon>unclassified sequences</taxon>
        <taxon>metagenomes</taxon>
        <taxon>ecological metagenomes</taxon>
    </lineage>
</organism>
<dbReference type="InterPro" id="IPR050123">
    <property type="entry name" value="Prok_molybdopt-oxidoreductase"/>
</dbReference>
<dbReference type="AlphaFoldDB" id="A0A6J7QWU8"/>
<sequence length="747" mass="80729">MASTIEYRTCPFCEATCGLELHLNANKVTLVRGDRDDVFSQGFLCPKGTAFGHLEDDPDRLRTPQIRDRATGQWRSVDWPEAFAAIEKGLAPILADGDRNAVAMYLGNPNVHSLSMLIYNRVLIKGLGSENIYSASTVDQVPKQVSSGLLFGSSLTVPIPDVDRTDYLLILGANPFVSNGSLCTAPDLPGRLRALIKRGGQMVVVDPRRTKTAEEASEHLFIRPGTDAYFLFALVNVLFAENLVNLGRLSDHSIGLDEVRSLAAEFTPEAVEEICRIDAETISRVARELSRAERAAVYARIGTCVQEFGTLASWLVDVINVLTGNLDREGGAMFPNPAAGGSRPDAKSGPGRGVSFGRRQSRVRGCPEIYGEFPVACLAEEITTPGSGQVRALITVAGNPAVSTPDSDALNQALASLDFMVSVDIYRNETTRHADVILPAPSLLARSHYDIAFYQLSIRNIANYSPALVPLADHEMPEWEVLLRLGAIVSGLGSEVDPAALDDALATMFIERSIQRADSPISHLTVEEVLQHLGQRRGPDRILDLMLRTGPYGDVFTGDGGLTLDQLEDNPHGIDFGPLQPRVPEVLRTPSGKIELAPEPIVADVGRLSSALSQYKNDELVLIGRRDLRSNNSWMHNIKILVKGKDRCTLQMHPEDATRIGIQSGQVVRVISRVGELEVAAEVTDSLMPGVVSLPHGWGHSGDETQMAVAESRAGVNSNILTDGSLLDPLSGNAVLNGIPVEVSLVS</sequence>
<keyword evidence="3" id="KW-0560">Oxidoreductase</keyword>
<dbReference type="PANTHER" id="PTHR43105:SF9">
    <property type="entry name" value="NADPH-FE(3+) OXIDOREDUCTASE SUBUNIT ALPHA"/>
    <property type="match status" value="1"/>
</dbReference>
<reference evidence="10" key="1">
    <citation type="submission" date="2020-05" db="EMBL/GenBank/DDBJ databases">
        <authorList>
            <person name="Chiriac C."/>
            <person name="Salcher M."/>
            <person name="Ghai R."/>
            <person name="Kavagutti S V."/>
        </authorList>
    </citation>
    <scope>NUCLEOTIDE SEQUENCE</scope>
</reference>
<name>A0A6J7QWU8_9ZZZZ</name>
<dbReference type="GO" id="GO:0043546">
    <property type="term" value="F:molybdopterin cofactor binding"/>
    <property type="evidence" value="ECO:0007669"/>
    <property type="project" value="InterPro"/>
</dbReference>
<evidence type="ECO:0000256" key="6">
    <source>
        <dbReference type="SAM" id="MobiDB-lite"/>
    </source>
</evidence>
<dbReference type="Gene3D" id="3.40.50.740">
    <property type="match status" value="1"/>
</dbReference>
<dbReference type="Pfam" id="PF01568">
    <property type="entry name" value="Molydop_binding"/>
    <property type="match status" value="1"/>
</dbReference>
<dbReference type="InterPro" id="IPR006963">
    <property type="entry name" value="Mopterin_OxRdtase_4Fe-4S_dom"/>
</dbReference>
<dbReference type="InterPro" id="IPR009010">
    <property type="entry name" value="Asp_de-COase-like_dom_sf"/>
</dbReference>
<evidence type="ECO:0000259" key="7">
    <source>
        <dbReference type="PROSITE" id="PS51669"/>
    </source>
</evidence>
<proteinExistence type="predicted"/>
<keyword evidence="4" id="KW-0408">Iron</keyword>
<dbReference type="EMBL" id="CAEZYK010000016">
    <property type="protein sequence ID" value="CAB4718687.1"/>
    <property type="molecule type" value="Genomic_DNA"/>
</dbReference>
<dbReference type="GO" id="GO:0051539">
    <property type="term" value="F:4 iron, 4 sulfur cluster binding"/>
    <property type="evidence" value="ECO:0007669"/>
    <property type="project" value="UniProtKB-KW"/>
</dbReference>
<dbReference type="EMBL" id="CAFBOF010000018">
    <property type="protein sequence ID" value="CAB4978256.1"/>
    <property type="molecule type" value="Genomic_DNA"/>
</dbReference>
<dbReference type="GO" id="GO:0016020">
    <property type="term" value="C:membrane"/>
    <property type="evidence" value="ECO:0007669"/>
    <property type="project" value="TreeGrafter"/>
</dbReference>
<dbReference type="Pfam" id="PF00384">
    <property type="entry name" value="Molybdopterin"/>
    <property type="match status" value="1"/>
</dbReference>
<keyword evidence="2" id="KW-0479">Metal-binding</keyword>
<dbReference type="PANTHER" id="PTHR43105">
    <property type="entry name" value="RESPIRATORY NITRATE REDUCTASE"/>
    <property type="match status" value="1"/>
</dbReference>
<keyword evidence="5" id="KW-0411">Iron-sulfur</keyword>
<feature type="domain" description="4Fe-4S Mo/W bis-MGD-type" evidence="7">
    <location>
        <begin position="3"/>
        <end position="59"/>
    </location>
</feature>
<dbReference type="SUPFAM" id="SSF53706">
    <property type="entry name" value="Formate dehydrogenase/DMSO reductase, domains 1-3"/>
    <property type="match status" value="1"/>
</dbReference>
<evidence type="ECO:0000256" key="1">
    <source>
        <dbReference type="ARBA" id="ARBA00022485"/>
    </source>
</evidence>
<gene>
    <name evidence="8" type="ORF">UFOPK2683_00449</name>
    <name evidence="9" type="ORF">UFOPK3897_00943</name>
    <name evidence="10" type="ORF">UFOPK4121_00613</name>
</gene>
<keyword evidence="1" id="KW-0004">4Fe-4S</keyword>
<dbReference type="Gene3D" id="2.40.40.20">
    <property type="match status" value="1"/>
</dbReference>
<dbReference type="SUPFAM" id="SSF50692">
    <property type="entry name" value="ADC-like"/>
    <property type="match status" value="1"/>
</dbReference>
<evidence type="ECO:0000313" key="10">
    <source>
        <dbReference type="EMBL" id="CAB5020313.1"/>
    </source>
</evidence>
<dbReference type="GO" id="GO:0046872">
    <property type="term" value="F:metal ion binding"/>
    <property type="evidence" value="ECO:0007669"/>
    <property type="project" value="UniProtKB-KW"/>
</dbReference>
<dbReference type="PROSITE" id="PS51669">
    <property type="entry name" value="4FE4S_MOW_BIS_MGD"/>
    <property type="match status" value="1"/>
</dbReference>
<dbReference type="SMART" id="SM00926">
    <property type="entry name" value="Molybdop_Fe4S4"/>
    <property type="match status" value="1"/>
</dbReference>
<dbReference type="Gene3D" id="2.20.25.90">
    <property type="entry name" value="ADC-like domains"/>
    <property type="match status" value="1"/>
</dbReference>
<dbReference type="InterPro" id="IPR006657">
    <property type="entry name" value="MoPterin_dinucl-bd_dom"/>
</dbReference>
<evidence type="ECO:0000256" key="3">
    <source>
        <dbReference type="ARBA" id="ARBA00023002"/>
    </source>
</evidence>
<feature type="region of interest" description="Disordered" evidence="6">
    <location>
        <begin position="333"/>
        <end position="357"/>
    </location>
</feature>
<dbReference type="InterPro" id="IPR006656">
    <property type="entry name" value="Mopterin_OxRdtase"/>
</dbReference>